<reference evidence="1" key="1">
    <citation type="journal article" date="2015" name="Nature">
        <title>Complex archaea that bridge the gap between prokaryotes and eukaryotes.</title>
        <authorList>
            <person name="Spang A."/>
            <person name="Saw J.H."/>
            <person name="Jorgensen S.L."/>
            <person name="Zaremba-Niedzwiedzka K."/>
            <person name="Martijn J."/>
            <person name="Lind A.E."/>
            <person name="van Eijk R."/>
            <person name="Schleper C."/>
            <person name="Guy L."/>
            <person name="Ettema T.J."/>
        </authorList>
    </citation>
    <scope>NUCLEOTIDE SEQUENCE</scope>
</reference>
<sequence>MKQTYRPSITPYDSCPLKCERTGNKVGTDTVTPGQLCPCKMCQAYTLGLIAGQIEQREKDCAIIRKKCIACDNGIFGIDKTGDAIECEYCGRPIAALKSVILKSTD</sequence>
<dbReference type="AlphaFoldDB" id="A0A0F9KHK8"/>
<accession>A0A0F9KHK8</accession>
<protein>
    <submittedName>
        <fullName evidence="1">Uncharacterized protein</fullName>
    </submittedName>
</protein>
<proteinExistence type="predicted"/>
<dbReference type="EMBL" id="LAZR01015062">
    <property type="protein sequence ID" value="KKM14805.1"/>
    <property type="molecule type" value="Genomic_DNA"/>
</dbReference>
<name>A0A0F9KHK8_9ZZZZ</name>
<gene>
    <name evidence="1" type="ORF">LCGC14_1702450</name>
</gene>
<organism evidence="1">
    <name type="scientific">marine sediment metagenome</name>
    <dbReference type="NCBI Taxonomy" id="412755"/>
    <lineage>
        <taxon>unclassified sequences</taxon>
        <taxon>metagenomes</taxon>
        <taxon>ecological metagenomes</taxon>
    </lineage>
</organism>
<comment type="caution">
    <text evidence="1">The sequence shown here is derived from an EMBL/GenBank/DDBJ whole genome shotgun (WGS) entry which is preliminary data.</text>
</comment>
<evidence type="ECO:0000313" key="1">
    <source>
        <dbReference type="EMBL" id="KKM14805.1"/>
    </source>
</evidence>